<protein>
    <recommendedName>
        <fullName evidence="3">DUF3006 domain-containing protein</fullName>
    </recommendedName>
</protein>
<gene>
    <name evidence="1" type="ORF">BN1080_03500</name>
</gene>
<evidence type="ECO:0000313" key="1">
    <source>
        <dbReference type="EMBL" id="CEG24463.1"/>
    </source>
</evidence>
<sequence>MRAGLYKVETIDKRSALLISIDGEKEHFTFPVADFTHNVSEGDVVEIWREGVKWTTKYREEETRSASSHAKDFVKKILEQE</sequence>
<organism evidence="1 2">
    <name type="scientific">Planococcus massiliensis</name>
    <dbReference type="NCBI Taxonomy" id="1499687"/>
    <lineage>
        <taxon>Bacteria</taxon>
        <taxon>Bacillati</taxon>
        <taxon>Bacillota</taxon>
        <taxon>Bacilli</taxon>
        <taxon>Bacillales</taxon>
        <taxon>Caryophanaceae</taxon>
        <taxon>Planococcus</taxon>
    </lineage>
</organism>
<reference evidence="1 2" key="1">
    <citation type="submission" date="2014-09" db="EMBL/GenBank/DDBJ databases">
        <authorList>
            <person name="Urmite Genomes Urmite Genomes"/>
        </authorList>
    </citation>
    <scope>NUCLEOTIDE SEQUENCE [LARGE SCALE GENOMIC DNA]</scope>
    <source>
        <strain evidence="1 2">ES2</strain>
    </source>
</reference>
<evidence type="ECO:0000313" key="2">
    <source>
        <dbReference type="Proteomes" id="UP000043699"/>
    </source>
</evidence>
<name>A0A098EQ90_9BACL</name>
<dbReference type="AlphaFoldDB" id="A0A098EQ90"/>
<dbReference type="Proteomes" id="UP000043699">
    <property type="component" value="Unassembled WGS sequence"/>
</dbReference>
<dbReference type="RefSeq" id="WP_052654256.1">
    <property type="nucleotide sequence ID" value="NZ_CCXS01000001.1"/>
</dbReference>
<proteinExistence type="predicted"/>
<dbReference type="OrthoDB" id="2428154at2"/>
<accession>A0A098EQ90</accession>
<evidence type="ECO:0008006" key="3">
    <source>
        <dbReference type="Google" id="ProtNLM"/>
    </source>
</evidence>
<dbReference type="EMBL" id="CCXS01000001">
    <property type="protein sequence ID" value="CEG24463.1"/>
    <property type="molecule type" value="Genomic_DNA"/>
</dbReference>
<keyword evidence="2" id="KW-1185">Reference proteome</keyword>
<dbReference type="STRING" id="1499687.BN1080_03500"/>